<keyword evidence="1" id="KW-0812">Transmembrane</keyword>
<evidence type="ECO:0000313" key="3">
    <source>
        <dbReference type="Proteomes" id="UP000319817"/>
    </source>
</evidence>
<organism evidence="2 3">
    <name type="scientific">Stieleria marina</name>
    <dbReference type="NCBI Taxonomy" id="1930275"/>
    <lineage>
        <taxon>Bacteria</taxon>
        <taxon>Pseudomonadati</taxon>
        <taxon>Planctomycetota</taxon>
        <taxon>Planctomycetia</taxon>
        <taxon>Pirellulales</taxon>
        <taxon>Pirellulaceae</taxon>
        <taxon>Stieleria</taxon>
    </lineage>
</organism>
<proteinExistence type="predicted"/>
<reference evidence="2 3" key="1">
    <citation type="submission" date="2019-02" db="EMBL/GenBank/DDBJ databases">
        <title>Deep-cultivation of Planctomycetes and their phenomic and genomic characterization uncovers novel biology.</title>
        <authorList>
            <person name="Wiegand S."/>
            <person name="Jogler M."/>
            <person name="Boedeker C."/>
            <person name="Pinto D."/>
            <person name="Vollmers J."/>
            <person name="Rivas-Marin E."/>
            <person name="Kohn T."/>
            <person name="Peeters S.H."/>
            <person name="Heuer A."/>
            <person name="Rast P."/>
            <person name="Oberbeckmann S."/>
            <person name="Bunk B."/>
            <person name="Jeske O."/>
            <person name="Meyerdierks A."/>
            <person name="Storesund J.E."/>
            <person name="Kallscheuer N."/>
            <person name="Luecker S."/>
            <person name="Lage O.M."/>
            <person name="Pohl T."/>
            <person name="Merkel B.J."/>
            <person name="Hornburger P."/>
            <person name="Mueller R.-W."/>
            <person name="Bruemmer F."/>
            <person name="Labrenz M."/>
            <person name="Spormann A.M."/>
            <person name="Op den Camp H."/>
            <person name="Overmann J."/>
            <person name="Amann R."/>
            <person name="Jetten M.S.M."/>
            <person name="Mascher T."/>
            <person name="Medema M.H."/>
            <person name="Devos D.P."/>
            <person name="Kaster A.-K."/>
            <person name="Ovreas L."/>
            <person name="Rohde M."/>
            <person name="Galperin M.Y."/>
            <person name="Jogler C."/>
        </authorList>
    </citation>
    <scope>NUCLEOTIDE SEQUENCE [LARGE SCALE GENOMIC DNA]</scope>
    <source>
        <strain evidence="2 3">K23_9</strain>
    </source>
</reference>
<gene>
    <name evidence="2" type="ORF">K239x_46860</name>
</gene>
<name>A0A517NZX4_9BACT</name>
<accession>A0A517NZX4</accession>
<protein>
    <submittedName>
        <fullName evidence="2">Uncharacterized protein</fullName>
    </submittedName>
</protein>
<keyword evidence="1" id="KW-0472">Membrane</keyword>
<keyword evidence="1" id="KW-1133">Transmembrane helix</keyword>
<sequence length="53" mass="5817">MNLGRCASFAHEQADWFAFNFGTAFALLLNIYVLSKRPSLTSSLARPATDSAH</sequence>
<dbReference type="EMBL" id="CP036526">
    <property type="protein sequence ID" value="QDT12674.1"/>
    <property type="molecule type" value="Genomic_DNA"/>
</dbReference>
<dbReference type="Proteomes" id="UP000319817">
    <property type="component" value="Chromosome"/>
</dbReference>
<feature type="transmembrane region" description="Helical" evidence="1">
    <location>
        <begin position="16"/>
        <end position="34"/>
    </location>
</feature>
<evidence type="ECO:0000256" key="1">
    <source>
        <dbReference type="SAM" id="Phobius"/>
    </source>
</evidence>
<evidence type="ECO:0000313" key="2">
    <source>
        <dbReference type="EMBL" id="QDT12674.1"/>
    </source>
</evidence>
<dbReference type="AlphaFoldDB" id="A0A517NZX4"/>
<keyword evidence="3" id="KW-1185">Reference proteome</keyword>